<evidence type="ECO:0000256" key="1">
    <source>
        <dbReference type="ARBA" id="ARBA00004173"/>
    </source>
</evidence>
<evidence type="ECO:0000313" key="4">
    <source>
        <dbReference type="EMBL" id="CAB5011800.1"/>
    </source>
</evidence>
<protein>
    <submittedName>
        <fullName evidence="4">Unannotated protein</fullName>
    </submittedName>
</protein>
<keyword evidence="2" id="KW-0809">Transit peptide</keyword>
<dbReference type="Gene3D" id="3.30.1360.120">
    <property type="entry name" value="Probable tRNA modification gtpase trme, domain 1"/>
    <property type="match status" value="1"/>
</dbReference>
<sequence length="268" mass="28368">MSVQWLRLERDFLLVQGVDAEKYLHSQLSQSIQGMAVGSAQHSLLLQPTGKLDAVLRISRLEDTIFVLDMEPGTAEGALLRLKKFMIRVQATIEVVQWQCVALRGEGALEAAKSLGRIPSEGAVVAAWWPTSHAVDLVGPTVADIPADAASAMSDAEFQSLRVTAGWPVVGIDIENGCVPGETGLLGVAVSFSKGCYPGQELVERMDSRAAVSPHVLRRVEVADGAQVGDHIVVDGADCGVVTSVAGTVAIARMSRSANEYGEALQPA</sequence>
<evidence type="ECO:0000256" key="3">
    <source>
        <dbReference type="ARBA" id="ARBA00023128"/>
    </source>
</evidence>
<dbReference type="EMBL" id="CAFBPN010000008">
    <property type="protein sequence ID" value="CAB5011800.1"/>
    <property type="molecule type" value="Genomic_DNA"/>
</dbReference>
<gene>
    <name evidence="4" type="ORF">UFOPK4098_00337</name>
    <name evidence="5" type="ORF">UFOPK4347_00045</name>
</gene>
<dbReference type="SUPFAM" id="SSF103025">
    <property type="entry name" value="Folate-binding domain"/>
    <property type="match status" value="1"/>
</dbReference>
<organism evidence="4">
    <name type="scientific">freshwater metagenome</name>
    <dbReference type="NCBI Taxonomy" id="449393"/>
    <lineage>
        <taxon>unclassified sequences</taxon>
        <taxon>metagenomes</taxon>
        <taxon>ecological metagenomes</taxon>
    </lineage>
</organism>
<comment type="subcellular location">
    <subcellularLocation>
        <location evidence="1">Mitochondrion</location>
    </subcellularLocation>
</comment>
<dbReference type="PIRSF" id="PIRSF006487">
    <property type="entry name" value="GcvT"/>
    <property type="match status" value="1"/>
</dbReference>
<dbReference type="InterPro" id="IPR017703">
    <property type="entry name" value="YgfZ/GCV_T_CS"/>
</dbReference>
<evidence type="ECO:0000256" key="2">
    <source>
        <dbReference type="ARBA" id="ARBA00022946"/>
    </source>
</evidence>
<dbReference type="InterPro" id="IPR045179">
    <property type="entry name" value="YgfZ/GcvT"/>
</dbReference>
<keyword evidence="3" id="KW-0496">Mitochondrion</keyword>
<dbReference type="InterPro" id="IPR027266">
    <property type="entry name" value="TrmE/GcvT-like"/>
</dbReference>
<dbReference type="GO" id="GO:0005739">
    <property type="term" value="C:mitochondrion"/>
    <property type="evidence" value="ECO:0007669"/>
    <property type="project" value="UniProtKB-SubCell"/>
</dbReference>
<dbReference type="AlphaFoldDB" id="A0A6J7Q242"/>
<evidence type="ECO:0000313" key="5">
    <source>
        <dbReference type="EMBL" id="CAB5057763.1"/>
    </source>
</evidence>
<accession>A0A6J7Q242</accession>
<dbReference type="GO" id="GO:0016226">
    <property type="term" value="P:iron-sulfur cluster assembly"/>
    <property type="evidence" value="ECO:0007669"/>
    <property type="project" value="TreeGrafter"/>
</dbReference>
<dbReference type="PANTHER" id="PTHR22602">
    <property type="entry name" value="TRANSFERASE CAF17, MITOCHONDRIAL-RELATED"/>
    <property type="match status" value="1"/>
</dbReference>
<proteinExistence type="predicted"/>
<dbReference type="PANTHER" id="PTHR22602:SF0">
    <property type="entry name" value="TRANSFERASE CAF17, MITOCHONDRIAL-RELATED"/>
    <property type="match status" value="1"/>
</dbReference>
<dbReference type="NCBIfam" id="TIGR03317">
    <property type="entry name" value="ygfZ_signature"/>
    <property type="match status" value="1"/>
</dbReference>
<name>A0A6J7Q242_9ZZZZ</name>
<reference evidence="4" key="1">
    <citation type="submission" date="2020-05" db="EMBL/GenBank/DDBJ databases">
        <authorList>
            <person name="Chiriac C."/>
            <person name="Salcher M."/>
            <person name="Ghai R."/>
            <person name="Kavagutti S V."/>
        </authorList>
    </citation>
    <scope>NUCLEOTIDE SEQUENCE</scope>
</reference>
<dbReference type="EMBL" id="CAFBQU010000001">
    <property type="protein sequence ID" value="CAB5057763.1"/>
    <property type="molecule type" value="Genomic_DNA"/>
</dbReference>